<keyword evidence="3" id="KW-1185">Reference proteome</keyword>
<evidence type="ECO:0000256" key="1">
    <source>
        <dbReference type="SAM" id="MobiDB-lite"/>
    </source>
</evidence>
<dbReference type="AlphaFoldDB" id="A0A512BRM3"/>
<proteinExistence type="predicted"/>
<evidence type="ECO:0000313" key="3">
    <source>
        <dbReference type="Proteomes" id="UP000321085"/>
    </source>
</evidence>
<dbReference type="RefSeq" id="WP_114187090.1">
    <property type="nucleotide sequence ID" value="NZ_BJYU01000026.1"/>
</dbReference>
<reference evidence="2 3" key="1">
    <citation type="submission" date="2019-07" db="EMBL/GenBank/DDBJ databases">
        <title>Whole genome shotgun sequence of Microvirga aerophila NBRC 106136.</title>
        <authorList>
            <person name="Hosoyama A."/>
            <person name="Uohara A."/>
            <person name="Ohji S."/>
            <person name="Ichikawa N."/>
        </authorList>
    </citation>
    <scope>NUCLEOTIDE SEQUENCE [LARGE SCALE GENOMIC DNA]</scope>
    <source>
        <strain evidence="2 3">NBRC 106136</strain>
    </source>
</reference>
<dbReference type="Proteomes" id="UP000321085">
    <property type="component" value="Unassembled WGS sequence"/>
</dbReference>
<comment type="caution">
    <text evidence="2">The sequence shown here is derived from an EMBL/GenBank/DDBJ whole genome shotgun (WGS) entry which is preliminary data.</text>
</comment>
<gene>
    <name evidence="2" type="ORF">MAE02_23420</name>
</gene>
<dbReference type="EMBL" id="BJYU01000026">
    <property type="protein sequence ID" value="GEO14646.1"/>
    <property type="molecule type" value="Genomic_DNA"/>
</dbReference>
<evidence type="ECO:0000313" key="2">
    <source>
        <dbReference type="EMBL" id="GEO14646.1"/>
    </source>
</evidence>
<organism evidence="2 3">
    <name type="scientific">Microvirga aerophila</name>
    <dbReference type="NCBI Taxonomy" id="670291"/>
    <lineage>
        <taxon>Bacteria</taxon>
        <taxon>Pseudomonadati</taxon>
        <taxon>Pseudomonadota</taxon>
        <taxon>Alphaproteobacteria</taxon>
        <taxon>Hyphomicrobiales</taxon>
        <taxon>Methylobacteriaceae</taxon>
        <taxon>Microvirga</taxon>
    </lineage>
</organism>
<protein>
    <submittedName>
        <fullName evidence="2">Uncharacterized protein</fullName>
    </submittedName>
</protein>
<sequence length="221" mass="24175">MTSSHKMAANRANAQRSTGPRTAAGKASSRHNAAKHRLAVPVSALPALAQEMARLSEQIAAGSVNPLIQEAATRVAEAAIDVLRVRKARTQVFGDLMSALDESPPPPVEKRMLSLPSLPRPPIKRAMSRAYDQGGGPGMSRLWDAYALEEYQVTNRIRQIKTEYHEAQQAAKQHAQQLRLSWACLEKLERYERRALSRRRTALKALNALNGHASAAGDAEA</sequence>
<accession>A0A512BRM3</accession>
<name>A0A512BRM3_9HYPH</name>
<feature type="region of interest" description="Disordered" evidence="1">
    <location>
        <begin position="1"/>
        <end position="33"/>
    </location>
</feature>
<dbReference type="OrthoDB" id="8256497at2"/>